<dbReference type="EMBL" id="CP037933">
    <property type="protein sequence ID" value="QBN18185.1"/>
    <property type="molecule type" value="Genomic_DNA"/>
</dbReference>
<gene>
    <name evidence="2" type="ORF">E1750_04985</name>
</gene>
<protein>
    <submittedName>
        <fullName evidence="2">Uncharacterized protein</fullName>
    </submittedName>
</protein>
<accession>A0A4P6YBY7</accession>
<evidence type="ECO:0000313" key="2">
    <source>
        <dbReference type="EMBL" id="QBN18185.1"/>
    </source>
</evidence>
<dbReference type="Proteomes" id="UP000291124">
    <property type="component" value="Chromosome"/>
</dbReference>
<keyword evidence="1" id="KW-0812">Transmembrane</keyword>
<keyword evidence="1" id="KW-1133">Transmembrane helix</keyword>
<name>A0A4P6YBY7_9FLAO</name>
<keyword evidence="1" id="KW-0472">Membrane</keyword>
<dbReference type="RefSeq" id="WP_133275713.1">
    <property type="nucleotide sequence ID" value="NZ_CP037933.1"/>
</dbReference>
<dbReference type="OrthoDB" id="1372601at2"/>
<proteinExistence type="predicted"/>
<organism evidence="2 3">
    <name type="scientific">Flavobacterium nackdongense</name>
    <dbReference type="NCBI Taxonomy" id="2547394"/>
    <lineage>
        <taxon>Bacteria</taxon>
        <taxon>Pseudomonadati</taxon>
        <taxon>Bacteroidota</taxon>
        <taxon>Flavobacteriia</taxon>
        <taxon>Flavobacteriales</taxon>
        <taxon>Flavobacteriaceae</taxon>
        <taxon>Flavobacterium</taxon>
    </lineage>
</organism>
<sequence>MDTKKRTLVIAILLIISIGNYSRIIDNGTIRTVEFLSIFVIGALTALLIREIATILKGK</sequence>
<evidence type="ECO:0000256" key="1">
    <source>
        <dbReference type="SAM" id="Phobius"/>
    </source>
</evidence>
<evidence type="ECO:0000313" key="3">
    <source>
        <dbReference type="Proteomes" id="UP000291124"/>
    </source>
</evidence>
<keyword evidence="3" id="KW-1185">Reference proteome</keyword>
<feature type="transmembrane region" description="Helical" evidence="1">
    <location>
        <begin position="7"/>
        <end position="24"/>
    </location>
</feature>
<dbReference type="AlphaFoldDB" id="A0A4P6YBY7"/>
<reference evidence="3" key="1">
    <citation type="submission" date="2019-03" db="EMBL/GenBank/DDBJ databases">
        <title>Flavobacterium sp.</title>
        <authorList>
            <person name="Kim H."/>
        </authorList>
    </citation>
    <scope>NUCLEOTIDE SEQUENCE [LARGE SCALE GENOMIC DNA]</scope>
    <source>
        <strain evidence="3">GS13</strain>
    </source>
</reference>
<feature type="transmembrane region" description="Helical" evidence="1">
    <location>
        <begin position="30"/>
        <end position="49"/>
    </location>
</feature>
<dbReference type="KEGG" id="fnk:E1750_04985"/>